<reference evidence="1" key="1">
    <citation type="submission" date="2013-05" db="EMBL/GenBank/DDBJ databases">
        <authorList>
            <person name="Yim A.K.Y."/>
            <person name="Chan T.F."/>
            <person name="Ji K.M."/>
            <person name="Liu X.Y."/>
            <person name="Zhou J.W."/>
            <person name="Li R.Q."/>
            <person name="Yang K.Y."/>
            <person name="Li J."/>
            <person name="Li M."/>
            <person name="Law P.T.W."/>
            <person name="Wu Y.L."/>
            <person name="Cai Z.L."/>
            <person name="Qin H."/>
            <person name="Bao Y."/>
            <person name="Leung R.K.K."/>
            <person name="Ng P.K.S."/>
            <person name="Zou J."/>
            <person name="Zhong X.J."/>
            <person name="Ran P.X."/>
            <person name="Zhong N.S."/>
            <person name="Liu Z.G."/>
            <person name="Tsui S.K.W."/>
        </authorList>
    </citation>
    <scope>NUCLEOTIDE SEQUENCE</scope>
    <source>
        <strain evidence="1">Derf</strain>
        <tissue evidence="1">Whole organism</tissue>
    </source>
</reference>
<dbReference type="EMBL" id="ASGP02000008">
    <property type="protein sequence ID" value="KAH9493554.1"/>
    <property type="molecule type" value="Genomic_DNA"/>
</dbReference>
<dbReference type="Proteomes" id="UP000790347">
    <property type="component" value="Unassembled WGS sequence"/>
</dbReference>
<organism evidence="1 2">
    <name type="scientific">Dermatophagoides farinae</name>
    <name type="common">American house dust mite</name>
    <dbReference type="NCBI Taxonomy" id="6954"/>
    <lineage>
        <taxon>Eukaryota</taxon>
        <taxon>Metazoa</taxon>
        <taxon>Ecdysozoa</taxon>
        <taxon>Arthropoda</taxon>
        <taxon>Chelicerata</taxon>
        <taxon>Arachnida</taxon>
        <taxon>Acari</taxon>
        <taxon>Acariformes</taxon>
        <taxon>Sarcoptiformes</taxon>
        <taxon>Astigmata</taxon>
        <taxon>Psoroptidia</taxon>
        <taxon>Analgoidea</taxon>
        <taxon>Pyroglyphidae</taxon>
        <taxon>Dermatophagoidinae</taxon>
        <taxon>Dermatophagoides</taxon>
    </lineage>
</organism>
<comment type="caution">
    <text evidence="1">The sequence shown here is derived from an EMBL/GenBank/DDBJ whole genome shotgun (WGS) entry which is preliminary data.</text>
</comment>
<gene>
    <name evidence="1" type="ORF">DERF_014295</name>
</gene>
<evidence type="ECO:0000313" key="1">
    <source>
        <dbReference type="EMBL" id="KAH9493554.1"/>
    </source>
</evidence>
<keyword evidence="2" id="KW-1185">Reference proteome</keyword>
<sequence>MSEFCKSARQDTLFSAPNLNHMMMDSLSSLTGYGGHRLICETNQIGFGEIFEKKRRFWRV</sequence>
<name>A0A922HHT7_DERFA</name>
<dbReference type="AlphaFoldDB" id="A0A922HHT7"/>
<protein>
    <submittedName>
        <fullName evidence="1">Uncharacterized protein</fullName>
    </submittedName>
</protein>
<proteinExistence type="predicted"/>
<evidence type="ECO:0000313" key="2">
    <source>
        <dbReference type="Proteomes" id="UP000790347"/>
    </source>
</evidence>
<reference evidence="1" key="2">
    <citation type="journal article" date="2022" name="Res Sq">
        <title>Comparative Genomics Reveals Insights into the Divergent Evolution of Astigmatic Mites and Household Pest Adaptations.</title>
        <authorList>
            <person name="Xiong Q."/>
            <person name="Wan A.T.-Y."/>
            <person name="Liu X.-Y."/>
            <person name="Fung C.S.-H."/>
            <person name="Xiao X."/>
            <person name="Malainual N."/>
            <person name="Hou J."/>
            <person name="Wang L."/>
            <person name="Wang M."/>
            <person name="Yang K."/>
            <person name="Cui Y."/>
            <person name="Leung E."/>
            <person name="Nong W."/>
            <person name="Shin S.-K."/>
            <person name="Au S."/>
            <person name="Jeong K.Y."/>
            <person name="Chew F.T."/>
            <person name="Hui J."/>
            <person name="Leung T.F."/>
            <person name="Tungtrongchitr A."/>
            <person name="Zhong N."/>
            <person name="Liu Z."/>
            <person name="Tsui S."/>
        </authorList>
    </citation>
    <scope>NUCLEOTIDE SEQUENCE</scope>
    <source>
        <strain evidence="1">Derf</strain>
        <tissue evidence="1">Whole organism</tissue>
    </source>
</reference>
<accession>A0A922HHT7</accession>